<dbReference type="InterPro" id="IPR011041">
    <property type="entry name" value="Quinoprot_gluc/sorb_DH_b-prop"/>
</dbReference>
<dbReference type="RefSeq" id="XP_040713306.1">
    <property type="nucleotide sequence ID" value="XM_040857301.1"/>
</dbReference>
<name>A0A1Y2DPX5_9PEZI</name>
<gene>
    <name evidence="4" type="ORF">BCR38DRAFT_372877</name>
</gene>
<accession>A0A1Y2DPX5</accession>
<keyword evidence="5" id="KW-1185">Reference proteome</keyword>
<dbReference type="InterPro" id="IPR011042">
    <property type="entry name" value="6-blade_b-propeller_TolB-like"/>
</dbReference>
<protein>
    <submittedName>
        <fullName evidence="4">Glucose sorbosone dehydrogenase</fullName>
    </submittedName>
</protein>
<evidence type="ECO:0000256" key="2">
    <source>
        <dbReference type="SAM" id="SignalP"/>
    </source>
</evidence>
<proteinExistence type="predicted"/>
<feature type="signal peptide" evidence="2">
    <location>
        <begin position="1"/>
        <end position="22"/>
    </location>
</feature>
<evidence type="ECO:0000259" key="3">
    <source>
        <dbReference type="Pfam" id="PF22807"/>
    </source>
</evidence>
<keyword evidence="1" id="KW-0812">Transmembrane</keyword>
<feature type="transmembrane region" description="Helical" evidence="1">
    <location>
        <begin position="476"/>
        <end position="499"/>
    </location>
</feature>
<dbReference type="Gene3D" id="2.120.10.30">
    <property type="entry name" value="TolB, C-terminal domain"/>
    <property type="match status" value="1"/>
</dbReference>
<dbReference type="AlphaFoldDB" id="A0A1Y2DPX5"/>
<feature type="chain" id="PRO_5011007315" evidence="2">
    <location>
        <begin position="23"/>
        <end position="506"/>
    </location>
</feature>
<dbReference type="Pfam" id="PF22807">
    <property type="entry name" value="TrAA12"/>
    <property type="match status" value="1"/>
</dbReference>
<sequence length="506" mass="53787">MRRTRIHGAIVVVLLYAAGTRAQQYASCNNVLKPAYPPPVVGSGWVAQLIANNLNKPRGIIFDDNDNLLVVERGVGIRRLIFHQVDNEACLSIAETKSVTEFQDLNHGIALSNDGKTLFASSTDKVYAWAYNASSGSLGDQRTVVQNMNVNGNGHVTRTLLMSSKQPGMLLVSKGSGDNVDDRARDRSTGVSQIRAFNMSNLPNTPYDYASEGTMLGWGLRNSVGVAEEPITGGIFSVENSVDQITRDGTDIHQDNPGEEMNFHGFLNGSTDNQGGNYGYPDCYALWDTDIPDVGSMGVGSQFSQEQNATLNDTTCSETRVAPRLTFQAHMAPLDMTFNSNGTEAYVTFHGSWDRDNPSGYKVSSIQFANGQPVAPFTSTESTADMLSNADNSACPDSCFRPVGLAIDTLGRVYMSSDTTGEIYIMAKAEITALGGPSPTTSSGMPSATDSSSAGHGIGPRAYVGYGGGGGEGAGWGFGLTALACFVTGLGAWAAFPVVEPRARRA</sequence>
<evidence type="ECO:0000256" key="1">
    <source>
        <dbReference type="SAM" id="Phobius"/>
    </source>
</evidence>
<reference evidence="4 5" key="1">
    <citation type="submission" date="2016-07" db="EMBL/GenBank/DDBJ databases">
        <title>Pervasive Adenine N6-methylation of Active Genes in Fungi.</title>
        <authorList>
            <consortium name="DOE Joint Genome Institute"/>
            <person name="Mondo S.J."/>
            <person name="Dannebaum R.O."/>
            <person name="Kuo R.C."/>
            <person name="Labutti K."/>
            <person name="Haridas S."/>
            <person name="Kuo A."/>
            <person name="Salamov A."/>
            <person name="Ahrendt S.R."/>
            <person name="Lipzen A."/>
            <person name="Sullivan W."/>
            <person name="Andreopoulos W.B."/>
            <person name="Clum A."/>
            <person name="Lindquist E."/>
            <person name="Daum C."/>
            <person name="Ramamoorthy G.K."/>
            <person name="Gryganskyi A."/>
            <person name="Culley D."/>
            <person name="Magnuson J.K."/>
            <person name="James T.Y."/>
            <person name="O'Malley M.A."/>
            <person name="Stajich J.E."/>
            <person name="Spatafora J.W."/>
            <person name="Visel A."/>
            <person name="Grigoriev I.V."/>
        </authorList>
    </citation>
    <scope>NUCLEOTIDE SEQUENCE [LARGE SCALE GENOMIC DNA]</scope>
    <source>
        <strain evidence="4 5">CBS 129021</strain>
    </source>
</reference>
<dbReference type="SUPFAM" id="SSF50952">
    <property type="entry name" value="Soluble quinoprotein glucose dehydrogenase"/>
    <property type="match status" value="1"/>
</dbReference>
<keyword evidence="1" id="KW-1133">Transmembrane helix</keyword>
<dbReference type="EMBL" id="MCFJ01000010">
    <property type="protein sequence ID" value="ORY61229.1"/>
    <property type="molecule type" value="Genomic_DNA"/>
</dbReference>
<feature type="domain" description="Pyrroloquinoline quinone-dependent pyranose dehydrogenase beta-propeller" evidence="3">
    <location>
        <begin position="40"/>
        <end position="428"/>
    </location>
</feature>
<dbReference type="InterPro" id="IPR054539">
    <property type="entry name" value="Beta-prop_PDH"/>
</dbReference>
<comment type="caution">
    <text evidence="4">The sequence shown here is derived from an EMBL/GenBank/DDBJ whole genome shotgun (WGS) entry which is preliminary data.</text>
</comment>
<dbReference type="OrthoDB" id="507128at2759"/>
<dbReference type="STRING" id="1141098.A0A1Y2DPX5"/>
<dbReference type="GeneID" id="63773513"/>
<dbReference type="InParanoid" id="A0A1Y2DPX5"/>
<dbReference type="Proteomes" id="UP000193689">
    <property type="component" value="Unassembled WGS sequence"/>
</dbReference>
<keyword evidence="2" id="KW-0732">Signal</keyword>
<evidence type="ECO:0000313" key="4">
    <source>
        <dbReference type="EMBL" id="ORY61229.1"/>
    </source>
</evidence>
<organism evidence="4 5">
    <name type="scientific">Pseudomassariella vexata</name>
    <dbReference type="NCBI Taxonomy" id="1141098"/>
    <lineage>
        <taxon>Eukaryota</taxon>
        <taxon>Fungi</taxon>
        <taxon>Dikarya</taxon>
        <taxon>Ascomycota</taxon>
        <taxon>Pezizomycotina</taxon>
        <taxon>Sordariomycetes</taxon>
        <taxon>Xylariomycetidae</taxon>
        <taxon>Amphisphaeriales</taxon>
        <taxon>Pseudomassariaceae</taxon>
        <taxon>Pseudomassariella</taxon>
    </lineage>
</organism>
<evidence type="ECO:0000313" key="5">
    <source>
        <dbReference type="Proteomes" id="UP000193689"/>
    </source>
</evidence>
<keyword evidence="1" id="KW-0472">Membrane</keyword>